<name>A0A3N0GQG6_9ACTN</name>
<dbReference type="OrthoDB" id="3543412at2"/>
<feature type="transmembrane region" description="Helical" evidence="1">
    <location>
        <begin position="77"/>
        <end position="99"/>
    </location>
</feature>
<keyword evidence="1" id="KW-0472">Membrane</keyword>
<accession>A0A3N0GQG6</accession>
<dbReference type="PANTHER" id="PTHR38441">
    <property type="entry name" value="INTEGRAL MEMBRANE PROTEIN-RELATED"/>
    <property type="match status" value="1"/>
</dbReference>
<keyword evidence="3" id="KW-1185">Reference proteome</keyword>
<dbReference type="AlphaFoldDB" id="A0A3N0GQG6"/>
<evidence type="ECO:0000256" key="1">
    <source>
        <dbReference type="SAM" id="Phobius"/>
    </source>
</evidence>
<dbReference type="PANTHER" id="PTHR38441:SF1">
    <property type="entry name" value="MEMBRANE PROTEIN"/>
    <property type="match status" value="1"/>
</dbReference>
<gene>
    <name evidence="2" type="ORF">EFL26_10435</name>
</gene>
<dbReference type="InterPro" id="IPR007436">
    <property type="entry name" value="DUF485"/>
</dbReference>
<protein>
    <submittedName>
        <fullName evidence="2">DUF485 domain-containing protein</fullName>
    </submittedName>
</protein>
<dbReference type="RefSeq" id="WP_123222835.1">
    <property type="nucleotide sequence ID" value="NZ_RJSF01000038.1"/>
</dbReference>
<comment type="caution">
    <text evidence="2">The sequence shown here is derived from an EMBL/GenBank/DDBJ whole genome shotgun (WGS) entry which is preliminary data.</text>
</comment>
<feature type="transmembrane region" description="Helical" evidence="1">
    <location>
        <begin position="42"/>
        <end position="65"/>
    </location>
</feature>
<keyword evidence="1" id="KW-0812">Transmembrane</keyword>
<keyword evidence="1" id="KW-1133">Transmembrane helix</keyword>
<reference evidence="2 3" key="1">
    <citation type="submission" date="2018-11" db="EMBL/GenBank/DDBJ databases">
        <authorList>
            <person name="Li F."/>
        </authorList>
    </citation>
    <scope>NUCLEOTIDE SEQUENCE [LARGE SCALE GENOMIC DNA]</scope>
    <source>
        <strain evidence="2 3">Gsoil 818</strain>
    </source>
</reference>
<dbReference type="Proteomes" id="UP000279994">
    <property type="component" value="Unassembled WGS sequence"/>
</dbReference>
<dbReference type="Pfam" id="PF04341">
    <property type="entry name" value="DUF485"/>
    <property type="match status" value="1"/>
</dbReference>
<evidence type="ECO:0000313" key="3">
    <source>
        <dbReference type="Proteomes" id="UP000279994"/>
    </source>
</evidence>
<organism evidence="2 3">
    <name type="scientific">Nocardioides pocheonensis</name>
    <dbReference type="NCBI Taxonomy" id="661485"/>
    <lineage>
        <taxon>Bacteria</taxon>
        <taxon>Bacillati</taxon>
        <taxon>Actinomycetota</taxon>
        <taxon>Actinomycetes</taxon>
        <taxon>Propionibacteriales</taxon>
        <taxon>Nocardioidaceae</taxon>
        <taxon>Nocardioides</taxon>
    </lineage>
</organism>
<sequence length="123" mass="14253">MSTRSPVPADRRAHDQAARHDPIYDELVQTAEFKEVRRRTGIFTIPATAAFLGWYLLFVVMSNWAHGFMSQKVFGHVNVALIFGLLQFVSTFLIAWLYARHMNNNVDDLAHDLDVRYNEEKTR</sequence>
<proteinExistence type="predicted"/>
<dbReference type="EMBL" id="RJSF01000038">
    <property type="protein sequence ID" value="RNM14667.1"/>
    <property type="molecule type" value="Genomic_DNA"/>
</dbReference>
<evidence type="ECO:0000313" key="2">
    <source>
        <dbReference type="EMBL" id="RNM14667.1"/>
    </source>
</evidence>